<sequence length="291" mass="33579">MNVFIKHSTTQMPRFQTLLQRLPQLEITQPAFPPLEEFRLFPKLPIELRRMIIAFAAHEPRKTMIGFESGVQKEMYPTLSYGAPLQQSTTPAILHVTAEYRREGLRYYTQCESNDALTLWQQLPYSQDRLVPLFYANFDVDRFELAGNPSHMVSGTRFCNITASVLGRIKYLECHCSFVRFVCRDLKTSRQKRMVIKFFKCMSQLVEWNIFEAGRRNMIKGSEGSVLKTARVAKKGKKMVKRFRSDLGDEAGHSESLPTMNMKLTWASYFVSSERDAHPVECGSLGDMSDY</sequence>
<evidence type="ECO:0000259" key="1">
    <source>
        <dbReference type="Pfam" id="PF20150"/>
    </source>
</evidence>
<dbReference type="OrthoDB" id="3546991at2759"/>
<evidence type="ECO:0000313" key="3">
    <source>
        <dbReference type="Proteomes" id="UP000178912"/>
    </source>
</evidence>
<dbReference type="InterPro" id="IPR045518">
    <property type="entry name" value="2EXR"/>
</dbReference>
<dbReference type="EMBL" id="FJUX01000203">
    <property type="protein sequence ID" value="CZT13644.1"/>
    <property type="molecule type" value="Genomic_DNA"/>
</dbReference>
<reference evidence="3" key="1">
    <citation type="submission" date="2016-03" db="EMBL/GenBank/DDBJ databases">
        <authorList>
            <person name="Guldener U."/>
        </authorList>
    </citation>
    <scope>NUCLEOTIDE SEQUENCE [LARGE SCALE GENOMIC DNA]</scope>
    <source>
        <strain evidence="3">04CH-RAC-A.6.1</strain>
    </source>
</reference>
<feature type="domain" description="2EXR" evidence="1">
    <location>
        <begin position="38"/>
        <end position="142"/>
    </location>
</feature>
<dbReference type="PANTHER" id="PTHR35910">
    <property type="entry name" value="2EXR DOMAIN-CONTAINING PROTEIN"/>
    <property type="match status" value="1"/>
</dbReference>
<keyword evidence="3" id="KW-1185">Reference proteome</keyword>
<name>A0A1E1LT66_9HELO</name>
<dbReference type="Proteomes" id="UP000178912">
    <property type="component" value="Unassembled WGS sequence"/>
</dbReference>
<dbReference type="AlphaFoldDB" id="A0A1E1LT66"/>
<gene>
    <name evidence="2" type="ORF">RAG0_17151</name>
</gene>
<dbReference type="PANTHER" id="PTHR35910:SF1">
    <property type="entry name" value="2EXR DOMAIN-CONTAINING PROTEIN"/>
    <property type="match status" value="1"/>
</dbReference>
<organism evidence="2 3">
    <name type="scientific">Rhynchosporium agropyri</name>
    <dbReference type="NCBI Taxonomy" id="914238"/>
    <lineage>
        <taxon>Eukaryota</taxon>
        <taxon>Fungi</taxon>
        <taxon>Dikarya</taxon>
        <taxon>Ascomycota</taxon>
        <taxon>Pezizomycotina</taxon>
        <taxon>Leotiomycetes</taxon>
        <taxon>Helotiales</taxon>
        <taxon>Ploettnerulaceae</taxon>
        <taxon>Rhynchosporium</taxon>
    </lineage>
</organism>
<dbReference type="Pfam" id="PF20150">
    <property type="entry name" value="2EXR"/>
    <property type="match status" value="1"/>
</dbReference>
<evidence type="ECO:0000313" key="2">
    <source>
        <dbReference type="EMBL" id="CZT13644.1"/>
    </source>
</evidence>
<accession>A0A1E1LT66</accession>
<protein>
    <recommendedName>
        <fullName evidence="1">2EXR domain-containing protein</fullName>
    </recommendedName>
</protein>
<proteinExistence type="predicted"/>